<comment type="caution">
    <text evidence="6">The sequence shown here is derived from an EMBL/GenBank/DDBJ whole genome shotgun (WGS) entry which is preliminary data.</text>
</comment>
<dbReference type="PROSITE" id="PS51257">
    <property type="entry name" value="PROKAR_LIPOPROTEIN"/>
    <property type="match status" value="1"/>
</dbReference>
<feature type="region of interest" description="Disordered" evidence="4">
    <location>
        <begin position="27"/>
        <end position="52"/>
    </location>
</feature>
<proteinExistence type="inferred from homology"/>
<dbReference type="PANTHER" id="PTHR43649">
    <property type="entry name" value="ARABINOSE-BINDING PROTEIN-RELATED"/>
    <property type="match status" value="1"/>
</dbReference>
<dbReference type="InterPro" id="IPR006059">
    <property type="entry name" value="SBP"/>
</dbReference>
<keyword evidence="2" id="KW-0813">Transport</keyword>
<comment type="similarity">
    <text evidence="1">Belongs to the bacterial solute-binding protein 1 family.</text>
</comment>
<dbReference type="InterPro" id="IPR006061">
    <property type="entry name" value="SBP_1_CS"/>
</dbReference>
<gene>
    <name evidence="6" type="ORF">IDH45_11140</name>
</gene>
<dbReference type="InterPro" id="IPR050490">
    <property type="entry name" value="Bact_solute-bd_prot1"/>
</dbReference>
<evidence type="ECO:0000256" key="3">
    <source>
        <dbReference type="ARBA" id="ARBA00022729"/>
    </source>
</evidence>
<evidence type="ECO:0000256" key="1">
    <source>
        <dbReference type="ARBA" id="ARBA00008520"/>
    </source>
</evidence>
<evidence type="ECO:0000313" key="6">
    <source>
        <dbReference type="EMBL" id="MBD2862538.1"/>
    </source>
</evidence>
<reference evidence="6" key="1">
    <citation type="submission" date="2020-09" db="EMBL/GenBank/DDBJ databases">
        <title>A novel bacterium of genus Paenibacillus, isolated from South China Sea.</title>
        <authorList>
            <person name="Huang H."/>
            <person name="Mo K."/>
            <person name="Hu Y."/>
        </authorList>
    </citation>
    <scope>NUCLEOTIDE SEQUENCE</scope>
    <source>
        <strain evidence="6">IB182363</strain>
    </source>
</reference>
<dbReference type="Pfam" id="PF01547">
    <property type="entry name" value="SBP_bac_1"/>
    <property type="match status" value="1"/>
</dbReference>
<feature type="signal peptide" evidence="5">
    <location>
        <begin position="1"/>
        <end position="19"/>
    </location>
</feature>
<dbReference type="SUPFAM" id="SSF53850">
    <property type="entry name" value="Periplasmic binding protein-like II"/>
    <property type="match status" value="1"/>
</dbReference>
<keyword evidence="3 5" id="KW-0732">Signal</keyword>
<evidence type="ECO:0000256" key="5">
    <source>
        <dbReference type="SAM" id="SignalP"/>
    </source>
</evidence>
<organism evidence="6 7">
    <name type="scientific">Paenibacillus oceani</name>
    <dbReference type="NCBI Taxonomy" id="2772510"/>
    <lineage>
        <taxon>Bacteria</taxon>
        <taxon>Bacillati</taxon>
        <taxon>Bacillota</taxon>
        <taxon>Bacilli</taxon>
        <taxon>Bacillales</taxon>
        <taxon>Paenibacillaceae</taxon>
        <taxon>Paenibacillus</taxon>
    </lineage>
</organism>
<dbReference type="AlphaFoldDB" id="A0A927C9E7"/>
<dbReference type="RefSeq" id="WP_190927547.1">
    <property type="nucleotide sequence ID" value="NZ_JACXJA010000013.1"/>
</dbReference>
<protein>
    <submittedName>
        <fullName evidence="6">Extracellular solute-binding protein</fullName>
    </submittedName>
</protein>
<dbReference type="Gene3D" id="3.40.190.10">
    <property type="entry name" value="Periplasmic binding protein-like II"/>
    <property type="match status" value="1"/>
</dbReference>
<sequence>MAQKKLALISMVAAIAVVAGCGGTGGGSGTGGGTAEGNADKEAAGQPAPKPAQPIELVIHSNSGDNEDMFNGQYGNALRKKFPDYTIKYIPHSQGKTLNELLAQKQQIDIMYQSIAYYPQLSETVGLQYDMSELVKKHGVNLGAFQQTLIDGIRSSGGGKLHALPVTNTVQVLYYNKGLFDKFGVSYPKDGMFWDETLELAKKLTRKEDKQYVGFAASAPHLLGNNQLSQPYLDAADKATFQTDVWKKMISAYFLDPGADQGYKDRVTALKAVPYRLELTNSQELAMFAFHSQFPFAVPKDMEKIDWDLVSLPTFRDKPGVGSQMAPFVFGITSISPNKDAAMEVIKYLVSAEQQMNFSKQGIMPVIEDENIKKAYASESAFKDKNWKAIFHNKPAPIAAKSKYQLSVEGLLTKRIPDIVKGTVDLNTALREAAEEADKAVAEAKRN</sequence>
<dbReference type="PROSITE" id="PS01037">
    <property type="entry name" value="SBP_BACTERIAL_1"/>
    <property type="match status" value="1"/>
</dbReference>
<dbReference type="GO" id="GO:0055085">
    <property type="term" value="P:transmembrane transport"/>
    <property type="evidence" value="ECO:0007669"/>
    <property type="project" value="InterPro"/>
</dbReference>
<dbReference type="Proteomes" id="UP000639396">
    <property type="component" value="Unassembled WGS sequence"/>
</dbReference>
<evidence type="ECO:0000256" key="2">
    <source>
        <dbReference type="ARBA" id="ARBA00022448"/>
    </source>
</evidence>
<accession>A0A927C9E7</accession>
<keyword evidence="7" id="KW-1185">Reference proteome</keyword>
<dbReference type="PANTHER" id="PTHR43649:SF12">
    <property type="entry name" value="DIACETYLCHITOBIOSE BINDING PROTEIN DASA"/>
    <property type="match status" value="1"/>
</dbReference>
<feature type="chain" id="PRO_5038722866" evidence="5">
    <location>
        <begin position="20"/>
        <end position="447"/>
    </location>
</feature>
<name>A0A927C9E7_9BACL</name>
<evidence type="ECO:0000256" key="4">
    <source>
        <dbReference type="SAM" id="MobiDB-lite"/>
    </source>
</evidence>
<dbReference type="EMBL" id="JACXJA010000013">
    <property type="protein sequence ID" value="MBD2862538.1"/>
    <property type="molecule type" value="Genomic_DNA"/>
</dbReference>
<evidence type="ECO:0000313" key="7">
    <source>
        <dbReference type="Proteomes" id="UP000639396"/>
    </source>
</evidence>